<protein>
    <submittedName>
        <fullName evidence="2">Uncharacterized protein</fullName>
    </submittedName>
</protein>
<organism evidence="2 3">
    <name type="scientific">Candidatus Dojkabacteria bacterium</name>
    <dbReference type="NCBI Taxonomy" id="2099670"/>
    <lineage>
        <taxon>Bacteria</taxon>
        <taxon>Candidatus Dojkabacteria</taxon>
    </lineage>
</organism>
<feature type="transmembrane region" description="Helical" evidence="1">
    <location>
        <begin position="12"/>
        <end position="33"/>
    </location>
</feature>
<accession>A0A832Q868</accession>
<keyword evidence="1" id="KW-1133">Transmembrane helix</keyword>
<evidence type="ECO:0000256" key="1">
    <source>
        <dbReference type="SAM" id="Phobius"/>
    </source>
</evidence>
<proteinExistence type="predicted"/>
<reference evidence="2 3" key="1">
    <citation type="journal article" date="2020" name="Biotechnol. Biofuels">
        <title>New insights from the biogas microbiome by comprehensive genome-resolved metagenomics of nearly 1600 species originating from multiple anaerobic digesters.</title>
        <authorList>
            <person name="Campanaro S."/>
            <person name="Treu L."/>
            <person name="Rodriguez-R L.M."/>
            <person name="Kovalovszki A."/>
            <person name="Ziels R.M."/>
            <person name="Maus I."/>
            <person name="Zhu X."/>
            <person name="Kougias P.G."/>
            <person name="Basile A."/>
            <person name="Luo G."/>
            <person name="Schluter A."/>
            <person name="Konstantinidis K.T."/>
            <person name="Angelidaki I."/>
        </authorList>
    </citation>
    <scope>NUCLEOTIDE SEQUENCE [LARGE SCALE GENOMIC DNA]</scope>
    <source>
        <strain evidence="2">AS05jafATM_89</strain>
    </source>
</reference>
<dbReference type="EMBL" id="DUTP01000005">
    <property type="protein sequence ID" value="HHX99539.1"/>
    <property type="molecule type" value="Genomic_DNA"/>
</dbReference>
<dbReference type="AlphaFoldDB" id="A0A832Q868"/>
<evidence type="ECO:0000313" key="3">
    <source>
        <dbReference type="Proteomes" id="UP000576550"/>
    </source>
</evidence>
<name>A0A832Q868_9BACT</name>
<dbReference type="Proteomes" id="UP000576550">
    <property type="component" value="Unassembled WGS sequence"/>
</dbReference>
<keyword evidence="1" id="KW-0472">Membrane</keyword>
<keyword evidence="1" id="KW-0812">Transmembrane</keyword>
<sequence length="209" mass="23440">MDEQNSTGKPSVVLKTVIAILAIGACVLGFFVYQELKTENKSFKDMILDITKGGKKEEVVEEDEVVEIVTDNTDEEETKTPEVKAPSISFTKDEIENIKAILDTLNTQPLLGYMDGDVMMYYDSAELSETLNSTKATLKLGEYFAKAKTPWTFPLTEEQKAEYASKSEFKKFFGGDCLTGISNNYLVSLCFNESKKITKMLFSNDMSIY</sequence>
<evidence type="ECO:0000313" key="2">
    <source>
        <dbReference type="EMBL" id="HHX99539.1"/>
    </source>
</evidence>
<gene>
    <name evidence="2" type="ORF">GX533_02590</name>
</gene>
<comment type="caution">
    <text evidence="2">The sequence shown here is derived from an EMBL/GenBank/DDBJ whole genome shotgun (WGS) entry which is preliminary data.</text>
</comment>